<organism evidence="1">
    <name type="scientific">Labeo catla</name>
    <name type="common">Catla</name>
    <name type="synonym">Catla catla</name>
    <dbReference type="NCBI Taxonomy" id="72446"/>
    <lineage>
        <taxon>Eukaryota</taxon>
        <taxon>Metazoa</taxon>
        <taxon>Chordata</taxon>
        <taxon>Craniata</taxon>
        <taxon>Vertebrata</taxon>
        <taxon>Euteleostomi</taxon>
        <taxon>Actinopterygii</taxon>
        <taxon>Neopterygii</taxon>
        <taxon>Teleostei</taxon>
        <taxon>Ostariophysi</taxon>
        <taxon>Cypriniformes</taxon>
        <taxon>Cyprinidae</taxon>
        <taxon>Labeoninae</taxon>
        <taxon>Labeonini</taxon>
        <taxon>Labeo</taxon>
    </lineage>
</organism>
<feature type="non-terminal residue" evidence="1">
    <location>
        <position position="1"/>
    </location>
</feature>
<name>Q9PU91_LABCA</name>
<protein>
    <submittedName>
        <fullName evidence="1">Sphp1 protein</fullName>
    </submittedName>
</protein>
<sequence>MCSVNCPIHSYCGPKGLQLLVSRIRVRMAAKAAATRLADLKDTMVQTCWTAMQSSSLGFRPRSSRISLVFSKPPLYLETSSVRICTFKPPPRPGLTTKNQAGQGWEFMLI</sequence>
<feature type="non-terminal residue" evidence="1">
    <location>
        <position position="110"/>
    </location>
</feature>
<dbReference type="EMBL" id="AJ249220">
    <property type="protein sequence ID" value="CAB55561.1"/>
    <property type="molecule type" value="mRNA"/>
</dbReference>
<accession>Q9PU91</accession>
<reference evidence="1" key="1">
    <citation type="submission" date="1999-08" db="EMBL/GenBank/DDBJ databases">
        <title>cDNA sequence from Catla catla spleen.</title>
        <authorList>
            <person name="Vashishtha A."/>
            <person name="Ohri S."/>
            <person name="Choudhary S.K."/>
            <person name="Dixit A."/>
        </authorList>
    </citation>
    <scope>NUCLEOTIDE SEQUENCE</scope>
    <source>
        <tissue evidence="1">Spleen</tissue>
    </source>
</reference>
<dbReference type="AlphaFoldDB" id="Q9PU91"/>
<evidence type="ECO:0000313" key="1">
    <source>
        <dbReference type="EMBL" id="CAB55561.1"/>
    </source>
</evidence>
<gene>
    <name evidence="1" type="primary">sphp1</name>
</gene>
<proteinExistence type="evidence at transcript level"/>